<dbReference type="KEGG" id="pdis:D8B20_05030"/>
<organism evidence="1 2">
    <name type="scientific">Candidatus Pantoea soli</name>
    <dbReference type="NCBI Taxonomy" id="3098669"/>
    <lineage>
        <taxon>Bacteria</taxon>
        <taxon>Pseudomonadati</taxon>
        <taxon>Pseudomonadota</taxon>
        <taxon>Gammaproteobacteria</taxon>
        <taxon>Enterobacterales</taxon>
        <taxon>Erwiniaceae</taxon>
        <taxon>Pantoea</taxon>
    </lineage>
</organism>
<sequence length="167" mass="18212">MTGDIPDLWYAGASGEDLDALKARTTPMDITNPFVTPHASCELACLATAISVEHRYDELHLHFPADQEARQPPSLLSPDSLFLASDLPQLDVTLSLTEDSEMMQRDRALLDLVLPQDAAPGSAAEIVLTAEMLDDWQYSAGGSTSALLPELSELAWEESTDSAFIWH</sequence>
<evidence type="ECO:0000313" key="2">
    <source>
        <dbReference type="Proteomes" id="UP000319411"/>
    </source>
</evidence>
<dbReference type="EMBL" id="CP032702">
    <property type="protein sequence ID" value="QDY41301.1"/>
    <property type="molecule type" value="Genomic_DNA"/>
</dbReference>
<keyword evidence="2" id="KW-1185">Reference proteome</keyword>
<accession>A0A518XAU3</accession>
<proteinExistence type="predicted"/>
<protein>
    <submittedName>
        <fullName evidence="1">Uncharacterized protein</fullName>
    </submittedName>
</protein>
<evidence type="ECO:0000313" key="1">
    <source>
        <dbReference type="EMBL" id="QDY41301.1"/>
    </source>
</evidence>
<gene>
    <name evidence="1" type="ORF">D8B20_05030</name>
</gene>
<dbReference type="AlphaFoldDB" id="A0A518XAU3"/>
<dbReference type="RefSeq" id="WP_145887707.1">
    <property type="nucleotide sequence ID" value="NZ_CP032702.1"/>
</dbReference>
<name>A0A518XAU3_9GAMM</name>
<dbReference type="Proteomes" id="UP000319411">
    <property type="component" value="Chromosome"/>
</dbReference>
<dbReference type="OrthoDB" id="6549018at2"/>
<reference evidence="1 2" key="1">
    <citation type="submission" date="2018-10" db="EMBL/GenBank/DDBJ databases">
        <title>Genome Sequencing of Pantoea dispersa DSM 32899.</title>
        <authorList>
            <person name="Nawrath M."/>
            <person name="Ottenheim C."/>
            <person name="Wilm A."/>
            <person name="Zimmermann W."/>
            <person name="Wu J.C."/>
        </authorList>
    </citation>
    <scope>NUCLEOTIDE SEQUENCE [LARGE SCALE GENOMIC DNA]</scope>
    <source>
        <strain evidence="1 2">DSM 32899</strain>
    </source>
</reference>